<dbReference type="EMBL" id="CP093379">
    <property type="protein sequence ID" value="UNM96653.1"/>
    <property type="molecule type" value="Genomic_DNA"/>
</dbReference>
<proteinExistence type="predicted"/>
<feature type="transmembrane region" description="Helical" evidence="1">
    <location>
        <begin position="12"/>
        <end position="34"/>
    </location>
</feature>
<keyword evidence="3" id="KW-1185">Reference proteome</keyword>
<protein>
    <submittedName>
        <fullName evidence="2">Uncharacterized protein</fullName>
    </submittedName>
</protein>
<organism evidence="2 3">
    <name type="scientific">Ignatzschineria rhizosphaerae</name>
    <dbReference type="NCBI Taxonomy" id="2923279"/>
    <lineage>
        <taxon>Bacteria</taxon>
        <taxon>Pseudomonadati</taxon>
        <taxon>Pseudomonadota</taxon>
        <taxon>Gammaproteobacteria</taxon>
        <taxon>Cardiobacteriales</taxon>
        <taxon>Ignatzschineriaceae</taxon>
        <taxon>Ignatzschineria</taxon>
    </lineage>
</organism>
<gene>
    <name evidence="2" type="ORF">MMG00_01965</name>
</gene>
<evidence type="ECO:0000313" key="3">
    <source>
        <dbReference type="Proteomes" id="UP000829542"/>
    </source>
</evidence>
<feature type="transmembrane region" description="Helical" evidence="1">
    <location>
        <begin position="75"/>
        <end position="93"/>
    </location>
</feature>
<evidence type="ECO:0000256" key="1">
    <source>
        <dbReference type="SAM" id="Phobius"/>
    </source>
</evidence>
<keyword evidence="1" id="KW-0812">Transmembrane</keyword>
<sequence length="291" mass="33233">MSRSKTLSKCQQWLVFIGTIVYVLVVYCTLSLFVDVVKLGSVKLALITAAVMCSIFSVYQLIADIPKGIEWRIERVVGFALIMIFSLLMVLVWDDLIQKEGNFEIVTGIMGILVWFVALYGFVIAFLNYKRKSGVSLEYEINSKTTDHLNVSFFNLKDREVTIYELLLEAGNLDIRVSLMQAQKDADKGLKISPYSKKEYELNLAQVYCCTGAVNEENHFLDIRYLYNHEKYISKIIAYTNHGETVIRKRSSKGPTLRGDMLLTPIKAKRNSKLIPPQDDKGKWGVKKYRA</sequence>
<keyword evidence="1" id="KW-0472">Membrane</keyword>
<dbReference type="Proteomes" id="UP000829542">
    <property type="component" value="Chromosome"/>
</dbReference>
<reference evidence="2 3" key="1">
    <citation type="submission" date="2022-03" db="EMBL/GenBank/DDBJ databases">
        <title>Ignatzschineria rhizosphaerae HR5S32.</title>
        <authorList>
            <person name="Sun J.Q."/>
            <person name="Feng J.Y."/>
        </authorList>
    </citation>
    <scope>NUCLEOTIDE SEQUENCE [LARGE SCALE GENOMIC DNA]</scope>
    <source>
        <strain evidence="2 3">HR5S32</strain>
    </source>
</reference>
<feature type="transmembrane region" description="Helical" evidence="1">
    <location>
        <begin position="105"/>
        <end position="127"/>
    </location>
</feature>
<accession>A0ABY3X1A0</accession>
<evidence type="ECO:0000313" key="2">
    <source>
        <dbReference type="EMBL" id="UNM96653.1"/>
    </source>
</evidence>
<feature type="transmembrane region" description="Helical" evidence="1">
    <location>
        <begin position="40"/>
        <end position="63"/>
    </location>
</feature>
<dbReference type="RefSeq" id="WP_242150638.1">
    <property type="nucleotide sequence ID" value="NZ_CP093379.1"/>
</dbReference>
<name>A0ABY3X1A0_9GAMM</name>
<keyword evidence="1" id="KW-1133">Transmembrane helix</keyword>